<proteinExistence type="predicted"/>
<organism evidence="1 2">
    <name type="scientific">Sphingobacterium deserti</name>
    <dbReference type="NCBI Taxonomy" id="1229276"/>
    <lineage>
        <taxon>Bacteria</taxon>
        <taxon>Pseudomonadati</taxon>
        <taxon>Bacteroidota</taxon>
        <taxon>Sphingobacteriia</taxon>
        <taxon>Sphingobacteriales</taxon>
        <taxon>Sphingobacteriaceae</taxon>
        <taxon>Sphingobacterium</taxon>
    </lineage>
</organism>
<accession>A0A0B8TC56</accession>
<comment type="caution">
    <text evidence="1">The sequence shown here is derived from an EMBL/GenBank/DDBJ whole genome shotgun (WGS) entry which is preliminary data.</text>
</comment>
<reference evidence="1 2" key="2">
    <citation type="journal article" date="2015" name="PLoS ONE">
        <title>Whole-Genome Optical Mapping and Finished Genome Sequence of Sphingobacterium deserti sp. nov., a New Species Isolated from the Western Desert of China.</title>
        <authorList>
            <person name="Teng C."/>
            <person name="Zhou Z."/>
            <person name="Molnar I."/>
            <person name="Li X."/>
            <person name="Tang R."/>
            <person name="Chen M."/>
            <person name="Wang L."/>
            <person name="Su S."/>
            <person name="Zhang W."/>
            <person name="Lin M."/>
        </authorList>
    </citation>
    <scope>NUCLEOTIDE SEQUENCE [LARGE SCALE GENOMIC DNA]</scope>
    <source>
        <strain evidence="2">ACCC05744</strain>
    </source>
</reference>
<dbReference type="AlphaFoldDB" id="A0A0B8TC56"/>
<evidence type="ECO:0000313" key="2">
    <source>
        <dbReference type="Proteomes" id="UP000031802"/>
    </source>
</evidence>
<dbReference type="STRING" id="1229276.DI53_0339"/>
<dbReference type="EMBL" id="JJMU01000004">
    <property type="protein sequence ID" value="KGE15905.1"/>
    <property type="molecule type" value="Genomic_DNA"/>
</dbReference>
<dbReference type="Proteomes" id="UP000031802">
    <property type="component" value="Unassembled WGS sequence"/>
</dbReference>
<gene>
    <name evidence="1" type="ORF">DI53_0339</name>
</gene>
<dbReference type="PATRIC" id="fig|1229276.3.peg.352"/>
<name>A0A0B8TC56_9SPHI</name>
<evidence type="ECO:0000313" key="1">
    <source>
        <dbReference type="EMBL" id="KGE15905.1"/>
    </source>
</evidence>
<keyword evidence="2" id="KW-1185">Reference proteome</keyword>
<reference evidence="2" key="1">
    <citation type="submission" date="2014-04" db="EMBL/GenBank/DDBJ databases">
        <title>Whole-Genome optical mapping and complete genome sequence of Sphingobacterium deserti sp. nov., a new spaces isolated from desert in the west of China.</title>
        <authorList>
            <person name="Teng C."/>
            <person name="Zhou Z."/>
            <person name="Li X."/>
            <person name="Chen M."/>
            <person name="Lin M."/>
            <person name="Wang L."/>
            <person name="Su S."/>
            <person name="Zhang C."/>
            <person name="Zhang W."/>
        </authorList>
    </citation>
    <scope>NUCLEOTIDE SEQUENCE [LARGE SCALE GENOMIC DNA]</scope>
    <source>
        <strain evidence="2">ACCC05744</strain>
    </source>
</reference>
<sequence length="43" mass="4966">MEIGMYNKQKSSKSFLMIAAFLLFSTAIYRTVFGFSDLFVNTF</sequence>
<protein>
    <submittedName>
        <fullName evidence="1">Uncharacterized protein</fullName>
    </submittedName>
</protein>